<evidence type="ECO:0000313" key="8">
    <source>
        <dbReference type="EMBL" id="SBT51114.1"/>
    </source>
</evidence>
<dbReference type="Proteomes" id="UP000198765">
    <property type="component" value="Chromosome I"/>
</dbReference>
<dbReference type="InterPro" id="IPR014325">
    <property type="entry name" value="RNA_pol_sigma-E_actinobac"/>
</dbReference>
<dbReference type="InterPro" id="IPR013249">
    <property type="entry name" value="RNA_pol_sigma70_r4_t2"/>
</dbReference>
<dbReference type="SUPFAM" id="SSF88659">
    <property type="entry name" value="Sigma3 and sigma4 domains of RNA polymerase sigma factors"/>
    <property type="match status" value="1"/>
</dbReference>
<evidence type="ECO:0000259" key="6">
    <source>
        <dbReference type="Pfam" id="PF04542"/>
    </source>
</evidence>
<keyword evidence="2" id="KW-0805">Transcription regulation</keyword>
<evidence type="ECO:0000259" key="7">
    <source>
        <dbReference type="Pfam" id="PF08281"/>
    </source>
</evidence>
<dbReference type="PATRIC" id="fig|299146.4.peg.4076"/>
<keyword evidence="9" id="KW-1185">Reference proteome</keyword>
<evidence type="ECO:0000256" key="5">
    <source>
        <dbReference type="ARBA" id="ARBA00023163"/>
    </source>
</evidence>
<dbReference type="CDD" id="cd06171">
    <property type="entry name" value="Sigma70_r4"/>
    <property type="match status" value="1"/>
</dbReference>
<dbReference type="OrthoDB" id="3692620at2"/>
<sequence>MITPEGFDDFVVTRSPRLLRTAFLLTRDWVSAEDLLQTALARAWEAWRRIDGDPEPYVRRIIVNAYASSWRRRWRGELPTADLPETVVEADPHAGLDDRDRLWRALGRLPRRQRAVLVLRYFEDLSEVEIAGVLGCSVGTVKSQASRAVAKLRLDGTLTPEGMPR</sequence>
<gene>
    <name evidence="8" type="ORF">GA0070621_3938</name>
</gene>
<feature type="domain" description="RNA polymerase sigma factor 70 region 4 type 2" evidence="7">
    <location>
        <begin position="100"/>
        <end position="152"/>
    </location>
</feature>
<evidence type="ECO:0000256" key="1">
    <source>
        <dbReference type="ARBA" id="ARBA00010641"/>
    </source>
</evidence>
<dbReference type="Pfam" id="PF08281">
    <property type="entry name" value="Sigma70_r4_2"/>
    <property type="match status" value="1"/>
</dbReference>
<evidence type="ECO:0000256" key="3">
    <source>
        <dbReference type="ARBA" id="ARBA00023082"/>
    </source>
</evidence>
<dbReference type="GO" id="GO:0003677">
    <property type="term" value="F:DNA binding"/>
    <property type="evidence" value="ECO:0007669"/>
    <property type="project" value="UniProtKB-KW"/>
</dbReference>
<dbReference type="AlphaFoldDB" id="A0A1A9A3T9"/>
<evidence type="ECO:0000256" key="4">
    <source>
        <dbReference type="ARBA" id="ARBA00023125"/>
    </source>
</evidence>
<dbReference type="InterPro" id="IPR036388">
    <property type="entry name" value="WH-like_DNA-bd_sf"/>
</dbReference>
<name>A0A1A9A3T9_9ACTN</name>
<feature type="domain" description="RNA polymerase sigma-70 region 2" evidence="6">
    <location>
        <begin position="15"/>
        <end position="75"/>
    </location>
</feature>
<dbReference type="InterPro" id="IPR014284">
    <property type="entry name" value="RNA_pol_sigma-70_dom"/>
</dbReference>
<dbReference type="Pfam" id="PF04542">
    <property type="entry name" value="Sigma70_r2"/>
    <property type="match status" value="1"/>
</dbReference>
<dbReference type="NCBIfam" id="TIGR02937">
    <property type="entry name" value="sigma70-ECF"/>
    <property type="match status" value="1"/>
</dbReference>
<dbReference type="PANTHER" id="PTHR43133:SF50">
    <property type="entry name" value="ECF RNA POLYMERASE SIGMA FACTOR SIGM"/>
    <property type="match status" value="1"/>
</dbReference>
<dbReference type="InterPro" id="IPR007627">
    <property type="entry name" value="RNA_pol_sigma70_r2"/>
</dbReference>
<proteinExistence type="inferred from homology"/>
<dbReference type="InterPro" id="IPR013324">
    <property type="entry name" value="RNA_pol_sigma_r3/r4-like"/>
</dbReference>
<accession>A0A1A9A3T9</accession>
<dbReference type="GO" id="GO:0006352">
    <property type="term" value="P:DNA-templated transcription initiation"/>
    <property type="evidence" value="ECO:0007669"/>
    <property type="project" value="InterPro"/>
</dbReference>
<comment type="similarity">
    <text evidence="1">Belongs to the sigma-70 factor family. ECF subfamily.</text>
</comment>
<dbReference type="EMBL" id="LT594324">
    <property type="protein sequence ID" value="SBT51114.1"/>
    <property type="molecule type" value="Genomic_DNA"/>
</dbReference>
<keyword evidence="4" id="KW-0238">DNA-binding</keyword>
<dbReference type="RefSeq" id="WP_091197959.1">
    <property type="nucleotide sequence ID" value="NZ_LT594324.1"/>
</dbReference>
<organism evidence="8 9">
    <name type="scientific">Micromonospora narathiwatensis</name>
    <dbReference type="NCBI Taxonomy" id="299146"/>
    <lineage>
        <taxon>Bacteria</taxon>
        <taxon>Bacillati</taxon>
        <taxon>Actinomycetota</taxon>
        <taxon>Actinomycetes</taxon>
        <taxon>Micromonosporales</taxon>
        <taxon>Micromonosporaceae</taxon>
        <taxon>Micromonospora</taxon>
    </lineage>
</organism>
<keyword evidence="3" id="KW-0731">Sigma factor</keyword>
<dbReference type="GO" id="GO:0016987">
    <property type="term" value="F:sigma factor activity"/>
    <property type="evidence" value="ECO:0007669"/>
    <property type="project" value="UniProtKB-KW"/>
</dbReference>
<dbReference type="Gene3D" id="1.10.10.10">
    <property type="entry name" value="Winged helix-like DNA-binding domain superfamily/Winged helix DNA-binding domain"/>
    <property type="match status" value="1"/>
</dbReference>
<evidence type="ECO:0000313" key="9">
    <source>
        <dbReference type="Proteomes" id="UP000198765"/>
    </source>
</evidence>
<dbReference type="InterPro" id="IPR013325">
    <property type="entry name" value="RNA_pol_sigma_r2"/>
</dbReference>
<dbReference type="SUPFAM" id="SSF88946">
    <property type="entry name" value="Sigma2 domain of RNA polymerase sigma factors"/>
    <property type="match status" value="1"/>
</dbReference>
<keyword evidence="5" id="KW-0804">Transcription</keyword>
<dbReference type="InterPro" id="IPR039425">
    <property type="entry name" value="RNA_pol_sigma-70-like"/>
</dbReference>
<dbReference type="Gene3D" id="1.10.1740.10">
    <property type="match status" value="1"/>
</dbReference>
<dbReference type="NCBIfam" id="TIGR02983">
    <property type="entry name" value="SigE-fam_strep"/>
    <property type="match status" value="1"/>
</dbReference>
<reference evidence="8 9" key="1">
    <citation type="submission" date="2016-06" db="EMBL/GenBank/DDBJ databases">
        <authorList>
            <person name="Kjaerup R.B."/>
            <person name="Dalgaard T.S."/>
            <person name="Juul-Madsen H.R."/>
        </authorList>
    </citation>
    <scope>NUCLEOTIDE SEQUENCE [LARGE SCALE GENOMIC DNA]</scope>
    <source>
        <strain evidence="8 9">DSM 45248</strain>
    </source>
</reference>
<evidence type="ECO:0000256" key="2">
    <source>
        <dbReference type="ARBA" id="ARBA00023015"/>
    </source>
</evidence>
<protein>
    <submittedName>
        <fullName evidence="8">RNA polymerase sigma-70 factor, sigma-E family</fullName>
    </submittedName>
</protein>
<dbReference type="PANTHER" id="PTHR43133">
    <property type="entry name" value="RNA POLYMERASE ECF-TYPE SIGMA FACTO"/>
    <property type="match status" value="1"/>
</dbReference>